<keyword evidence="3" id="KW-1185">Reference proteome</keyword>
<dbReference type="EMBL" id="PDJD01000001">
    <property type="protein sequence ID" value="PFG19843.1"/>
    <property type="molecule type" value="Genomic_DNA"/>
</dbReference>
<dbReference type="AlphaFoldDB" id="A0A2A9CZM8"/>
<name>A0A2A9CZM8_9MICO</name>
<evidence type="ECO:0000313" key="3">
    <source>
        <dbReference type="Proteomes" id="UP000224915"/>
    </source>
</evidence>
<gene>
    <name evidence="2" type="ORF">ATL40_1419</name>
</gene>
<dbReference type="Proteomes" id="UP000224915">
    <property type="component" value="Unassembled WGS sequence"/>
</dbReference>
<evidence type="ECO:0008006" key="4">
    <source>
        <dbReference type="Google" id="ProtNLM"/>
    </source>
</evidence>
<proteinExistence type="predicted"/>
<evidence type="ECO:0000313" key="2">
    <source>
        <dbReference type="EMBL" id="PFG19843.1"/>
    </source>
</evidence>
<feature type="region of interest" description="Disordered" evidence="1">
    <location>
        <begin position="185"/>
        <end position="207"/>
    </location>
</feature>
<evidence type="ECO:0000256" key="1">
    <source>
        <dbReference type="SAM" id="MobiDB-lite"/>
    </source>
</evidence>
<accession>A0A2A9CZM8</accession>
<sequence>MSRSLPYEKRWRLDRAMGVDRSYMPRAEVLPHLEALVSAGATRTGIARVAGCSPTTVAKILRPTSDRTGEWVQRPVGRRLLAVTLGQVRARPDASGLVPALGSRRRVQALLAMGWTHQLITEAMRRHGSAQMSGTVLHQRGVLVERRTADAIAGAFREFGLRPGPSAVTRRRAAEQGYVSPLAWDDIDADDAPRGTRRSAPPSSLTAGLDHADLERLLAGESRRLGPVARVSAIVELVRHGYNDRQMAELLLVTERTITRDRMRHGIAPAKEWASRGNGNRRGADVAEVAA</sequence>
<protein>
    <recommendedName>
        <fullName evidence="4">Homeodomain-like domain-containing protein</fullName>
    </recommendedName>
</protein>
<organism evidence="2 3">
    <name type="scientific">Serinibacter salmoneus</name>
    <dbReference type="NCBI Taxonomy" id="556530"/>
    <lineage>
        <taxon>Bacteria</taxon>
        <taxon>Bacillati</taxon>
        <taxon>Actinomycetota</taxon>
        <taxon>Actinomycetes</taxon>
        <taxon>Micrococcales</taxon>
        <taxon>Beutenbergiaceae</taxon>
        <taxon>Serinibacter</taxon>
    </lineage>
</organism>
<comment type="caution">
    <text evidence="2">The sequence shown here is derived from an EMBL/GenBank/DDBJ whole genome shotgun (WGS) entry which is preliminary data.</text>
</comment>
<reference evidence="2 3" key="1">
    <citation type="submission" date="2017-10" db="EMBL/GenBank/DDBJ databases">
        <title>Sequencing the genomes of 1000 actinobacteria strains.</title>
        <authorList>
            <person name="Klenk H.-P."/>
        </authorList>
    </citation>
    <scope>NUCLEOTIDE SEQUENCE [LARGE SCALE GENOMIC DNA]</scope>
    <source>
        <strain evidence="2 3">DSM 21801</strain>
    </source>
</reference>